<dbReference type="OrthoDB" id="6053at2759"/>
<dbReference type="PROSITE" id="PS50103">
    <property type="entry name" value="ZF_C3H1"/>
    <property type="match status" value="1"/>
</dbReference>
<evidence type="ECO:0000256" key="3">
    <source>
        <dbReference type="ARBA" id="ARBA00022833"/>
    </source>
</evidence>
<evidence type="ECO:0000256" key="2">
    <source>
        <dbReference type="ARBA" id="ARBA00022771"/>
    </source>
</evidence>
<accession>A0A812IGS9</accession>
<feature type="signal peptide" evidence="5">
    <location>
        <begin position="1"/>
        <end position="19"/>
    </location>
</feature>
<dbReference type="AlphaFoldDB" id="A0A812IGS9"/>
<feature type="zinc finger region" description="C3H1-type" evidence="4">
    <location>
        <begin position="296"/>
        <end position="324"/>
    </location>
</feature>
<evidence type="ECO:0000259" key="6">
    <source>
        <dbReference type="PROSITE" id="PS50103"/>
    </source>
</evidence>
<feature type="domain" description="C3H1-type" evidence="6">
    <location>
        <begin position="296"/>
        <end position="324"/>
    </location>
</feature>
<sequence>MTSAPKAVLRFLLLAAANAQVLEWGSQGGSFLGSPSGCNANGGLRILDSRTYCCDINAFATHCLAVLDLEGGKSAIVEQSGLKALLDNGENQAHIECHFHPGKVETADLPRYSWNFQQGTKKGYSVKLQQPAKVAASFIGAYNSVGLVGAGWKNSPQYPMTLGGLKRWSQAYLNDFPAYRTLSWNCQKYSVGVYNAVTHSSKWEKQAVLTGIGKPFAPAIEGSARFSSGQGTNEAVGDVTQWLLPRVGNMSKAMRLHWLKLMASIGQKVERSEEDEDFEDKLRTHPLPGGLDVASADDFMVCWDFVRTGNCPRGSSCRWNHPAK</sequence>
<gene>
    <name evidence="7" type="primary">Gamt</name>
    <name evidence="7" type="ORF">SNAT2548_LOCUS3881</name>
</gene>
<reference evidence="7" key="1">
    <citation type="submission" date="2021-02" db="EMBL/GenBank/DDBJ databases">
        <authorList>
            <person name="Dougan E. K."/>
            <person name="Rhodes N."/>
            <person name="Thang M."/>
            <person name="Chan C."/>
        </authorList>
    </citation>
    <scope>NUCLEOTIDE SEQUENCE</scope>
</reference>
<keyword evidence="3 4" id="KW-0862">Zinc</keyword>
<evidence type="ECO:0000313" key="7">
    <source>
        <dbReference type="EMBL" id="CAE7032126.1"/>
    </source>
</evidence>
<keyword evidence="1 4" id="KW-0479">Metal-binding</keyword>
<feature type="chain" id="PRO_5032342592" evidence="5">
    <location>
        <begin position="20"/>
        <end position="324"/>
    </location>
</feature>
<evidence type="ECO:0000256" key="1">
    <source>
        <dbReference type="ARBA" id="ARBA00022723"/>
    </source>
</evidence>
<comment type="caution">
    <text evidence="7">The sequence shown here is derived from an EMBL/GenBank/DDBJ whole genome shotgun (WGS) entry which is preliminary data.</text>
</comment>
<protein>
    <submittedName>
        <fullName evidence="7">Gamt protein</fullName>
    </submittedName>
</protein>
<dbReference type="Proteomes" id="UP000604046">
    <property type="component" value="Unassembled WGS sequence"/>
</dbReference>
<keyword evidence="8" id="KW-1185">Reference proteome</keyword>
<keyword evidence="5" id="KW-0732">Signal</keyword>
<dbReference type="SUPFAM" id="SSF90229">
    <property type="entry name" value="CCCH zinc finger"/>
    <property type="match status" value="1"/>
</dbReference>
<organism evidence="7 8">
    <name type="scientific">Symbiodinium natans</name>
    <dbReference type="NCBI Taxonomy" id="878477"/>
    <lineage>
        <taxon>Eukaryota</taxon>
        <taxon>Sar</taxon>
        <taxon>Alveolata</taxon>
        <taxon>Dinophyceae</taxon>
        <taxon>Suessiales</taxon>
        <taxon>Symbiodiniaceae</taxon>
        <taxon>Symbiodinium</taxon>
    </lineage>
</organism>
<name>A0A812IGS9_9DINO</name>
<dbReference type="Pfam" id="PF00642">
    <property type="entry name" value="zf-CCCH"/>
    <property type="match status" value="1"/>
</dbReference>
<dbReference type="InterPro" id="IPR000571">
    <property type="entry name" value="Znf_CCCH"/>
</dbReference>
<proteinExistence type="predicted"/>
<evidence type="ECO:0000256" key="5">
    <source>
        <dbReference type="SAM" id="SignalP"/>
    </source>
</evidence>
<evidence type="ECO:0000256" key="4">
    <source>
        <dbReference type="PROSITE-ProRule" id="PRU00723"/>
    </source>
</evidence>
<keyword evidence="2 4" id="KW-0863">Zinc-finger</keyword>
<dbReference type="InterPro" id="IPR036855">
    <property type="entry name" value="Znf_CCCH_sf"/>
</dbReference>
<dbReference type="GO" id="GO:0008270">
    <property type="term" value="F:zinc ion binding"/>
    <property type="evidence" value="ECO:0007669"/>
    <property type="project" value="UniProtKB-KW"/>
</dbReference>
<dbReference type="EMBL" id="CAJNDS010000236">
    <property type="protein sequence ID" value="CAE7032126.1"/>
    <property type="molecule type" value="Genomic_DNA"/>
</dbReference>
<evidence type="ECO:0000313" key="8">
    <source>
        <dbReference type="Proteomes" id="UP000604046"/>
    </source>
</evidence>